<feature type="compositionally biased region" description="Low complexity" evidence="1">
    <location>
        <begin position="94"/>
        <end position="106"/>
    </location>
</feature>
<evidence type="ECO:0000313" key="2">
    <source>
        <dbReference type="EMBL" id="KAA8498763.1"/>
    </source>
</evidence>
<dbReference type="EMBL" id="VRMN01000001">
    <property type="protein sequence ID" value="KAA8498763.1"/>
    <property type="molecule type" value="Genomic_DNA"/>
</dbReference>
<reference evidence="3" key="1">
    <citation type="journal article" date="2019" name="Nat. Commun.">
        <title>Expansion of phycobilisome linker gene families in mesophilic red algae.</title>
        <authorList>
            <person name="Lee J."/>
            <person name="Kim D."/>
            <person name="Bhattacharya D."/>
            <person name="Yoon H.S."/>
        </authorList>
    </citation>
    <scope>NUCLEOTIDE SEQUENCE [LARGE SCALE GENOMIC DNA]</scope>
    <source>
        <strain evidence="3">CCMP 1328</strain>
    </source>
</reference>
<evidence type="ECO:0000313" key="3">
    <source>
        <dbReference type="Proteomes" id="UP000324585"/>
    </source>
</evidence>
<name>A0A5J4Z7G2_PORPP</name>
<gene>
    <name evidence="2" type="ORF">FVE85_6348</name>
</gene>
<feature type="region of interest" description="Disordered" evidence="1">
    <location>
        <begin position="43"/>
        <end position="155"/>
    </location>
</feature>
<protein>
    <submittedName>
        <fullName evidence="2">Uncharacterized protein</fullName>
    </submittedName>
</protein>
<organism evidence="2 3">
    <name type="scientific">Porphyridium purpureum</name>
    <name type="common">Red alga</name>
    <name type="synonym">Porphyridium cruentum</name>
    <dbReference type="NCBI Taxonomy" id="35688"/>
    <lineage>
        <taxon>Eukaryota</taxon>
        <taxon>Rhodophyta</taxon>
        <taxon>Bangiophyceae</taxon>
        <taxon>Porphyridiales</taxon>
        <taxon>Porphyridiaceae</taxon>
        <taxon>Porphyridium</taxon>
    </lineage>
</organism>
<sequence length="155" mass="16878">MDFADVYYSDMSGSASPRCHGVDVTEFDVTAVSWENVLLRRAKSRPRASESAAGLSHRAESLPAVSENRCPSGDSCERASHSRLANLPLQLFGAPPSSRNSASSPPCGASLASPKLQERLQSRSRSRSQSRVSPRTPDEAIRRARPVELERLDIN</sequence>
<evidence type="ECO:0000256" key="1">
    <source>
        <dbReference type="SAM" id="MobiDB-lite"/>
    </source>
</evidence>
<proteinExistence type="predicted"/>
<feature type="compositionally biased region" description="Basic and acidic residues" evidence="1">
    <location>
        <begin position="136"/>
        <end position="155"/>
    </location>
</feature>
<accession>A0A5J4Z7G2</accession>
<keyword evidence="3" id="KW-1185">Reference proteome</keyword>
<comment type="caution">
    <text evidence="2">The sequence shown here is derived from an EMBL/GenBank/DDBJ whole genome shotgun (WGS) entry which is preliminary data.</text>
</comment>
<dbReference type="Proteomes" id="UP000324585">
    <property type="component" value="Unassembled WGS sequence"/>
</dbReference>
<dbReference type="AlphaFoldDB" id="A0A5J4Z7G2"/>